<sequence>MNFDITLLYNNMPDFQNHDEARSWFKEQFGDRFLLKNSDEFEGERVYYYHLVKNPEVYHEYMEALSSSVEHKITSMEPFQSYSTIEISEDGRISFTI</sequence>
<keyword evidence="2" id="KW-1185">Reference proteome</keyword>
<protein>
    <submittedName>
        <fullName evidence="1">Uncharacterized protein</fullName>
    </submittedName>
</protein>
<comment type="caution">
    <text evidence="1">The sequence shown here is derived from an EMBL/GenBank/DDBJ whole genome shotgun (WGS) entry which is preliminary data.</text>
</comment>
<dbReference type="Proteomes" id="UP000030832">
    <property type="component" value="Unassembled WGS sequence"/>
</dbReference>
<gene>
    <name evidence="1" type="ORF">LQ50_08820</name>
</gene>
<dbReference type="eggNOG" id="ENOG5032J8I">
    <property type="taxonomic scope" value="Bacteria"/>
</dbReference>
<accession>A0A0B0IDD7</accession>
<dbReference type="EMBL" id="JRJU01000008">
    <property type="protein sequence ID" value="KHF40608.1"/>
    <property type="molecule type" value="Genomic_DNA"/>
</dbReference>
<dbReference type="OrthoDB" id="2428270at2"/>
<organism evidence="1 2">
    <name type="scientific">Halalkalibacter okhensis</name>
    <dbReference type="NCBI Taxonomy" id="333138"/>
    <lineage>
        <taxon>Bacteria</taxon>
        <taxon>Bacillati</taxon>
        <taxon>Bacillota</taxon>
        <taxon>Bacilli</taxon>
        <taxon>Bacillales</taxon>
        <taxon>Bacillaceae</taxon>
        <taxon>Halalkalibacter</taxon>
    </lineage>
</organism>
<proteinExistence type="predicted"/>
<dbReference type="AlphaFoldDB" id="A0A0B0IDD7"/>
<reference evidence="1 2" key="1">
    <citation type="submission" date="2014-09" db="EMBL/GenBank/DDBJ databases">
        <title>Genome sequencing and annotation of Bacillus Okhensis strain Kh10-101T.</title>
        <authorList>
            <person name="Prakash J.S."/>
        </authorList>
    </citation>
    <scope>NUCLEOTIDE SEQUENCE [LARGE SCALE GENOMIC DNA]</scope>
    <source>
        <strain evidence="2">Kh10-101T</strain>
    </source>
</reference>
<dbReference type="RefSeq" id="WP_034628024.1">
    <property type="nucleotide sequence ID" value="NZ_JRJU01000008.1"/>
</dbReference>
<name>A0A0B0IDD7_9BACI</name>
<evidence type="ECO:0000313" key="2">
    <source>
        <dbReference type="Proteomes" id="UP000030832"/>
    </source>
</evidence>
<evidence type="ECO:0000313" key="1">
    <source>
        <dbReference type="EMBL" id="KHF40608.1"/>
    </source>
</evidence>